<feature type="domain" description="S1 motif" evidence="1">
    <location>
        <begin position="208"/>
        <end position="275"/>
    </location>
</feature>
<dbReference type="SUPFAM" id="SSF50249">
    <property type="entry name" value="Nucleic acid-binding proteins"/>
    <property type="match status" value="3"/>
</dbReference>
<keyword evidence="2" id="KW-0687">Ribonucleoprotein</keyword>
<dbReference type="PROSITE" id="PS50126">
    <property type="entry name" value="S1"/>
    <property type="match status" value="3"/>
</dbReference>
<dbReference type="PANTHER" id="PTHR47559">
    <property type="entry name" value="OS03G0844900 PROTEIN"/>
    <property type="match status" value="1"/>
</dbReference>
<proteinExistence type="predicted"/>
<dbReference type="SMART" id="SM00316">
    <property type="entry name" value="S1"/>
    <property type="match status" value="3"/>
</dbReference>
<sequence length="276" mass="30933">MPIKLKPLKKTLESETINPPKIGEIVKAKIIAKERSAVFLDLETKGIGVIYGNEFYKAQNILKPLKIGDIVVAKITNLEDENGYRELSTMAASKEVIWKELKDIKEKNESIEIKIIKTNRGGLISKVKGISAFLPLSQLSPEHYPEIKSDDKDKISAILQKFINQNLNVKILDLDQKKERLILSEKITISAKVIKAPKKKDLEKYQIGDMMDGTITGLTSFGAFVGLAGKQEGLLYPSEISEKKETSPEDTLRLGQKVKVKIIKITDDQIYLSLKL</sequence>
<dbReference type="EMBL" id="PFMI01000024">
    <property type="protein sequence ID" value="PIZ01041.1"/>
    <property type="molecule type" value="Genomic_DNA"/>
</dbReference>
<accession>A0A2M7RPD8</accession>
<feature type="domain" description="S1 motif" evidence="1">
    <location>
        <begin position="23"/>
        <end position="90"/>
    </location>
</feature>
<dbReference type="GO" id="GO:0005840">
    <property type="term" value="C:ribosome"/>
    <property type="evidence" value="ECO:0007669"/>
    <property type="project" value="UniProtKB-KW"/>
</dbReference>
<dbReference type="Gene3D" id="2.40.50.140">
    <property type="entry name" value="Nucleic acid-binding proteins"/>
    <property type="match status" value="3"/>
</dbReference>
<dbReference type="CDD" id="cd04465">
    <property type="entry name" value="S1_RPS1_repeat_ec2_hs2"/>
    <property type="match status" value="1"/>
</dbReference>
<dbReference type="PANTHER" id="PTHR47559:SF1">
    <property type="entry name" value="OS03G0844900 PROTEIN"/>
    <property type="match status" value="1"/>
</dbReference>
<evidence type="ECO:0000313" key="3">
    <source>
        <dbReference type="Proteomes" id="UP000229371"/>
    </source>
</evidence>
<reference evidence="3" key="1">
    <citation type="submission" date="2017-09" db="EMBL/GenBank/DDBJ databases">
        <title>Depth-based differentiation of microbial function through sediment-hosted aquifers and enrichment of novel symbionts in the deep terrestrial subsurface.</title>
        <authorList>
            <person name="Probst A.J."/>
            <person name="Ladd B."/>
            <person name="Jarett J.K."/>
            <person name="Geller-Mcgrath D.E."/>
            <person name="Sieber C.M.K."/>
            <person name="Emerson J.B."/>
            <person name="Anantharaman K."/>
            <person name="Thomas B.C."/>
            <person name="Malmstrom R."/>
            <person name="Stieglmeier M."/>
            <person name="Klingl A."/>
            <person name="Woyke T."/>
            <person name="Ryan C.M."/>
            <person name="Banfield J.F."/>
        </authorList>
    </citation>
    <scope>NUCLEOTIDE SEQUENCE [LARGE SCALE GENOMIC DNA]</scope>
</reference>
<protein>
    <submittedName>
        <fullName evidence="2">30S ribosomal protein S1</fullName>
    </submittedName>
</protein>
<dbReference type="GO" id="GO:0003676">
    <property type="term" value="F:nucleic acid binding"/>
    <property type="evidence" value="ECO:0007669"/>
    <property type="project" value="InterPro"/>
</dbReference>
<dbReference type="InterPro" id="IPR012340">
    <property type="entry name" value="NA-bd_OB-fold"/>
</dbReference>
<evidence type="ECO:0000259" key="1">
    <source>
        <dbReference type="PROSITE" id="PS50126"/>
    </source>
</evidence>
<dbReference type="InterPro" id="IPR003029">
    <property type="entry name" value="S1_domain"/>
</dbReference>
<name>A0A2M7RPD8_9BACT</name>
<dbReference type="Proteomes" id="UP000229371">
    <property type="component" value="Unassembled WGS sequence"/>
</dbReference>
<dbReference type="InterPro" id="IPR052757">
    <property type="entry name" value="Ribosomal_protein_S1"/>
</dbReference>
<feature type="domain" description="S1 motif" evidence="1">
    <location>
        <begin position="108"/>
        <end position="186"/>
    </location>
</feature>
<organism evidence="2 3">
    <name type="scientific">bacterium (Candidatus Gribaldobacteria) CG_4_10_14_0_8_um_filter_33_9</name>
    <dbReference type="NCBI Taxonomy" id="2014266"/>
    <lineage>
        <taxon>Bacteria</taxon>
        <taxon>Candidatus Gribaldobacteria</taxon>
    </lineage>
</organism>
<keyword evidence="2" id="KW-0689">Ribosomal protein</keyword>
<dbReference type="AlphaFoldDB" id="A0A2M7RPD8"/>
<evidence type="ECO:0000313" key="2">
    <source>
        <dbReference type="EMBL" id="PIZ01041.1"/>
    </source>
</evidence>
<dbReference type="Pfam" id="PF00575">
    <property type="entry name" value="S1"/>
    <property type="match status" value="3"/>
</dbReference>
<comment type="caution">
    <text evidence="2">The sequence shown here is derived from an EMBL/GenBank/DDBJ whole genome shotgun (WGS) entry which is preliminary data.</text>
</comment>
<gene>
    <name evidence="2" type="ORF">COY61_00845</name>
</gene>